<gene>
    <name evidence="3" type="ORF">PGQ11_015433</name>
</gene>
<evidence type="ECO:0000256" key="2">
    <source>
        <dbReference type="SAM" id="SignalP"/>
    </source>
</evidence>
<evidence type="ECO:0000256" key="1">
    <source>
        <dbReference type="SAM" id="MobiDB-lite"/>
    </source>
</evidence>
<accession>A0ABR2HLY1</accession>
<evidence type="ECO:0000313" key="3">
    <source>
        <dbReference type="EMBL" id="KAK8848953.1"/>
    </source>
</evidence>
<sequence length="222" mass="24643">MRFSTAIAFAAGLLGLASAAPGLEPRIPKNMKPSKDEWKMDKASGSSATAPVWVANKKVGPMDNIEALYTEASKAFNWVKKQNNALTSKNNLLVAAFYDKSSESIFASTIPRGSWEDLMHKDEKHGKIWRAHYKDIRKERADAEDSAYFWSEVQKNTQPDPSKKILDYVYGDGQKKAAKVAVWGVYSSDKNKVKKEAGTPIASCDGCKQLAKKLGVYYEDPK</sequence>
<dbReference type="Proteomes" id="UP001390339">
    <property type="component" value="Unassembled WGS sequence"/>
</dbReference>
<feature type="region of interest" description="Disordered" evidence="1">
    <location>
        <begin position="25"/>
        <end position="44"/>
    </location>
</feature>
<proteinExistence type="predicted"/>
<reference evidence="3 4" key="1">
    <citation type="journal article" date="2024" name="IMA Fungus">
        <title>Apiospora arundinis, a panoply of carbohydrate-active enzymes and secondary metabolites.</title>
        <authorList>
            <person name="Sorensen T."/>
            <person name="Petersen C."/>
            <person name="Muurmann A.T."/>
            <person name="Christiansen J.V."/>
            <person name="Brundto M.L."/>
            <person name="Overgaard C.K."/>
            <person name="Boysen A.T."/>
            <person name="Wollenberg R.D."/>
            <person name="Larsen T.O."/>
            <person name="Sorensen J.L."/>
            <person name="Nielsen K.L."/>
            <person name="Sondergaard T.E."/>
        </authorList>
    </citation>
    <scope>NUCLEOTIDE SEQUENCE [LARGE SCALE GENOMIC DNA]</scope>
    <source>
        <strain evidence="3 4">AAU 773</strain>
    </source>
</reference>
<evidence type="ECO:0000313" key="4">
    <source>
        <dbReference type="Proteomes" id="UP001390339"/>
    </source>
</evidence>
<name>A0ABR2HLY1_9PEZI</name>
<keyword evidence="4" id="KW-1185">Reference proteome</keyword>
<protein>
    <submittedName>
        <fullName evidence="3">Uncharacterized protein</fullName>
    </submittedName>
</protein>
<feature type="chain" id="PRO_5045359738" evidence="2">
    <location>
        <begin position="20"/>
        <end position="222"/>
    </location>
</feature>
<dbReference type="EMBL" id="JAPCWZ010000010">
    <property type="protein sequence ID" value="KAK8848953.1"/>
    <property type="molecule type" value="Genomic_DNA"/>
</dbReference>
<feature type="signal peptide" evidence="2">
    <location>
        <begin position="1"/>
        <end position="19"/>
    </location>
</feature>
<feature type="compositionally biased region" description="Basic and acidic residues" evidence="1">
    <location>
        <begin position="33"/>
        <end position="42"/>
    </location>
</feature>
<keyword evidence="2" id="KW-0732">Signal</keyword>
<comment type="caution">
    <text evidence="3">The sequence shown here is derived from an EMBL/GenBank/DDBJ whole genome shotgun (WGS) entry which is preliminary data.</text>
</comment>
<organism evidence="3 4">
    <name type="scientific">Apiospora arundinis</name>
    <dbReference type="NCBI Taxonomy" id="335852"/>
    <lineage>
        <taxon>Eukaryota</taxon>
        <taxon>Fungi</taxon>
        <taxon>Dikarya</taxon>
        <taxon>Ascomycota</taxon>
        <taxon>Pezizomycotina</taxon>
        <taxon>Sordariomycetes</taxon>
        <taxon>Xylariomycetidae</taxon>
        <taxon>Amphisphaeriales</taxon>
        <taxon>Apiosporaceae</taxon>
        <taxon>Apiospora</taxon>
    </lineage>
</organism>